<evidence type="ECO:0000256" key="1">
    <source>
        <dbReference type="SAM" id="MobiDB-lite"/>
    </source>
</evidence>
<dbReference type="EMBL" id="KK852830">
    <property type="protein sequence ID" value="KDR15336.1"/>
    <property type="molecule type" value="Genomic_DNA"/>
</dbReference>
<accession>A0A067QXY5</accession>
<evidence type="ECO:0008006" key="5">
    <source>
        <dbReference type="Google" id="ProtNLM"/>
    </source>
</evidence>
<gene>
    <name evidence="3" type="ORF">L798_10488</name>
</gene>
<feature type="compositionally biased region" description="Basic and acidic residues" evidence="1">
    <location>
        <begin position="76"/>
        <end position="135"/>
    </location>
</feature>
<feature type="signal peptide" evidence="2">
    <location>
        <begin position="1"/>
        <end position="22"/>
    </location>
</feature>
<evidence type="ECO:0000256" key="2">
    <source>
        <dbReference type="SAM" id="SignalP"/>
    </source>
</evidence>
<feature type="region of interest" description="Disordered" evidence="1">
    <location>
        <begin position="22"/>
        <end position="168"/>
    </location>
</feature>
<evidence type="ECO:0000313" key="4">
    <source>
        <dbReference type="Proteomes" id="UP000027135"/>
    </source>
</evidence>
<sequence length="224" mass="26110">MNRLYMMAVLLLGLIVLDETLGAHHKSSKESKKQKKIEGEPREAKKKYSDAAVKQHKRKAREAPVEIEENEEEIEVKELYKSRKESKNEEARAGKYNKKDKAKQKQGEQYVTKEKRKPKEQEGKAYKKTKSEERKPLKRQIVEQDVETEIVENNDEDTEGEEILTDSPQTLVEENELEVVTVPNKSCKIKQTVEDDVQEEEPDVLEDEEPSNIEYVPAKKCYYK</sequence>
<feature type="compositionally biased region" description="Acidic residues" evidence="1">
    <location>
        <begin position="65"/>
        <end position="75"/>
    </location>
</feature>
<keyword evidence="2" id="KW-0732">Signal</keyword>
<name>A0A067QXY5_ZOONE</name>
<feature type="compositionally biased region" description="Acidic residues" evidence="1">
    <location>
        <begin position="144"/>
        <end position="164"/>
    </location>
</feature>
<organism evidence="3 4">
    <name type="scientific">Zootermopsis nevadensis</name>
    <name type="common">Dampwood termite</name>
    <dbReference type="NCBI Taxonomy" id="136037"/>
    <lineage>
        <taxon>Eukaryota</taxon>
        <taxon>Metazoa</taxon>
        <taxon>Ecdysozoa</taxon>
        <taxon>Arthropoda</taxon>
        <taxon>Hexapoda</taxon>
        <taxon>Insecta</taxon>
        <taxon>Pterygota</taxon>
        <taxon>Neoptera</taxon>
        <taxon>Polyneoptera</taxon>
        <taxon>Dictyoptera</taxon>
        <taxon>Blattodea</taxon>
        <taxon>Blattoidea</taxon>
        <taxon>Termitoidae</taxon>
        <taxon>Termopsidae</taxon>
        <taxon>Zootermopsis</taxon>
    </lineage>
</organism>
<keyword evidence="4" id="KW-1185">Reference proteome</keyword>
<dbReference type="AlphaFoldDB" id="A0A067QXY5"/>
<evidence type="ECO:0000313" key="3">
    <source>
        <dbReference type="EMBL" id="KDR15336.1"/>
    </source>
</evidence>
<dbReference type="Proteomes" id="UP000027135">
    <property type="component" value="Unassembled WGS sequence"/>
</dbReference>
<reference evidence="3 4" key="1">
    <citation type="journal article" date="2014" name="Nat. Commun.">
        <title>Molecular traces of alternative social organization in a termite genome.</title>
        <authorList>
            <person name="Terrapon N."/>
            <person name="Li C."/>
            <person name="Robertson H.M."/>
            <person name="Ji L."/>
            <person name="Meng X."/>
            <person name="Booth W."/>
            <person name="Chen Z."/>
            <person name="Childers C.P."/>
            <person name="Glastad K.M."/>
            <person name="Gokhale K."/>
            <person name="Gowin J."/>
            <person name="Gronenberg W."/>
            <person name="Hermansen R.A."/>
            <person name="Hu H."/>
            <person name="Hunt B.G."/>
            <person name="Huylmans A.K."/>
            <person name="Khalil S.M."/>
            <person name="Mitchell R.D."/>
            <person name="Munoz-Torres M.C."/>
            <person name="Mustard J.A."/>
            <person name="Pan H."/>
            <person name="Reese J.T."/>
            <person name="Scharf M.E."/>
            <person name="Sun F."/>
            <person name="Vogel H."/>
            <person name="Xiao J."/>
            <person name="Yang W."/>
            <person name="Yang Z."/>
            <person name="Yang Z."/>
            <person name="Zhou J."/>
            <person name="Zhu J."/>
            <person name="Brent C.S."/>
            <person name="Elsik C.G."/>
            <person name="Goodisman M.A."/>
            <person name="Liberles D.A."/>
            <person name="Roe R.M."/>
            <person name="Vargo E.L."/>
            <person name="Vilcinskas A."/>
            <person name="Wang J."/>
            <person name="Bornberg-Bauer E."/>
            <person name="Korb J."/>
            <person name="Zhang G."/>
            <person name="Liebig J."/>
        </authorList>
    </citation>
    <scope>NUCLEOTIDE SEQUENCE [LARGE SCALE GENOMIC DNA]</scope>
    <source>
        <tissue evidence="3">Whole organism</tissue>
    </source>
</reference>
<protein>
    <recommendedName>
        <fullName evidence="5">Glutamic acid-rich protein-like</fullName>
    </recommendedName>
</protein>
<proteinExistence type="predicted"/>
<feature type="compositionally biased region" description="Basic and acidic residues" evidence="1">
    <location>
        <begin position="28"/>
        <end position="49"/>
    </location>
</feature>
<dbReference type="InParanoid" id="A0A067QXY5"/>
<feature type="chain" id="PRO_5001644548" description="Glutamic acid-rich protein-like" evidence="2">
    <location>
        <begin position="23"/>
        <end position="224"/>
    </location>
</feature>